<feature type="transmembrane region" description="Helical" evidence="7">
    <location>
        <begin position="159"/>
        <end position="177"/>
    </location>
</feature>
<keyword evidence="3" id="KW-0808">Transferase</keyword>
<dbReference type="SUPFAM" id="SSF53649">
    <property type="entry name" value="Alkaline phosphatase-like"/>
    <property type="match status" value="1"/>
</dbReference>
<dbReference type="AlphaFoldDB" id="A0A2S7KS69"/>
<dbReference type="RefSeq" id="WP_104813402.1">
    <property type="nucleotide sequence ID" value="NZ_MQUB01000001.1"/>
</dbReference>
<reference evidence="9 10" key="1">
    <citation type="submission" date="2016-11" db="EMBL/GenBank/DDBJ databases">
        <title>Trade-off between light-utilization and light-protection in marine flavobacteria.</title>
        <authorList>
            <person name="Kumagai Y."/>
        </authorList>
    </citation>
    <scope>NUCLEOTIDE SEQUENCE [LARGE SCALE GENOMIC DNA]</scope>
    <source>
        <strain evidence="9 10">NBRC 107741</strain>
    </source>
</reference>
<keyword evidence="2" id="KW-1003">Cell membrane</keyword>
<dbReference type="Proteomes" id="UP000239800">
    <property type="component" value="Unassembled WGS sequence"/>
</dbReference>
<dbReference type="InterPro" id="IPR040423">
    <property type="entry name" value="PEA_transferase"/>
</dbReference>
<dbReference type="PANTHER" id="PTHR30443">
    <property type="entry name" value="INNER MEMBRANE PROTEIN"/>
    <property type="match status" value="1"/>
</dbReference>
<evidence type="ECO:0000256" key="7">
    <source>
        <dbReference type="SAM" id="Phobius"/>
    </source>
</evidence>
<gene>
    <name evidence="9" type="ORF">BST85_11590</name>
</gene>
<accession>A0A2S7KS69</accession>
<dbReference type="PANTHER" id="PTHR30443:SF2">
    <property type="entry name" value="PHOSPHOETHANOLAMINE TRANSFERASE EPTC"/>
    <property type="match status" value="1"/>
</dbReference>
<evidence type="ECO:0000313" key="10">
    <source>
        <dbReference type="Proteomes" id="UP000239800"/>
    </source>
</evidence>
<evidence type="ECO:0000256" key="2">
    <source>
        <dbReference type="ARBA" id="ARBA00022475"/>
    </source>
</evidence>
<keyword evidence="6 7" id="KW-0472">Membrane</keyword>
<evidence type="ECO:0000313" key="9">
    <source>
        <dbReference type="EMBL" id="PQB05460.1"/>
    </source>
</evidence>
<protein>
    <recommendedName>
        <fullName evidence="8">Sulfatase N-terminal domain-containing protein</fullName>
    </recommendedName>
</protein>
<feature type="domain" description="Sulfatase N-terminal" evidence="8">
    <location>
        <begin position="227"/>
        <end position="504"/>
    </location>
</feature>
<dbReference type="InterPro" id="IPR058130">
    <property type="entry name" value="PEA_transf_C"/>
</dbReference>
<keyword evidence="5 7" id="KW-1133">Transmembrane helix</keyword>
<keyword evidence="4 7" id="KW-0812">Transmembrane</keyword>
<proteinExistence type="predicted"/>
<comment type="subcellular location">
    <subcellularLocation>
        <location evidence="1">Cell membrane</location>
        <topology evidence="1">Multi-pass membrane protein</topology>
    </subcellularLocation>
</comment>
<feature type="transmembrane region" description="Helical" evidence="7">
    <location>
        <begin position="123"/>
        <end position="147"/>
    </location>
</feature>
<dbReference type="InterPro" id="IPR000917">
    <property type="entry name" value="Sulfatase_N"/>
</dbReference>
<evidence type="ECO:0000256" key="6">
    <source>
        <dbReference type="ARBA" id="ARBA00023136"/>
    </source>
</evidence>
<dbReference type="GO" id="GO:0005886">
    <property type="term" value="C:plasma membrane"/>
    <property type="evidence" value="ECO:0007669"/>
    <property type="project" value="UniProtKB-SubCell"/>
</dbReference>
<evidence type="ECO:0000256" key="4">
    <source>
        <dbReference type="ARBA" id="ARBA00022692"/>
    </source>
</evidence>
<feature type="transmembrane region" description="Helical" evidence="7">
    <location>
        <begin position="70"/>
        <end position="91"/>
    </location>
</feature>
<keyword evidence="10" id="KW-1185">Reference proteome</keyword>
<dbReference type="Pfam" id="PF00884">
    <property type="entry name" value="Sulfatase"/>
    <property type="match status" value="1"/>
</dbReference>
<organism evidence="9 10">
    <name type="scientific">Aureitalea marina</name>
    <dbReference type="NCBI Taxonomy" id="930804"/>
    <lineage>
        <taxon>Bacteria</taxon>
        <taxon>Pseudomonadati</taxon>
        <taxon>Bacteroidota</taxon>
        <taxon>Flavobacteriia</taxon>
        <taxon>Flavobacteriales</taxon>
        <taxon>Flavobacteriaceae</taxon>
        <taxon>Aureitalea</taxon>
    </lineage>
</organism>
<name>A0A2S7KS69_9FLAO</name>
<evidence type="ECO:0000256" key="5">
    <source>
        <dbReference type="ARBA" id="ARBA00022989"/>
    </source>
</evidence>
<dbReference type="InterPro" id="IPR017850">
    <property type="entry name" value="Alkaline_phosphatase_core_sf"/>
</dbReference>
<dbReference type="GO" id="GO:0009244">
    <property type="term" value="P:lipopolysaccharide core region biosynthetic process"/>
    <property type="evidence" value="ECO:0007669"/>
    <property type="project" value="TreeGrafter"/>
</dbReference>
<evidence type="ECO:0000256" key="1">
    <source>
        <dbReference type="ARBA" id="ARBA00004651"/>
    </source>
</evidence>
<sequence>MVQNIRQSFDRLWPLALLVYLPFLIVSASGVFLITHWLEYSREVIAFFLLSSIGYGLLVLFPVRARRHLLPLVLGFCSLSACLKMGFYLLYQTRYSASALFVIFETNTEEVGDFVTAYINGPLLLLVVILAIPFVASLFIAFTNRGFARLRGSLRQKQPVLLLVLVTVLILGSAWTIKKRYANENIALTSISAYKEFQQVRQNLSDALAKPLSTAFDEVVADSTKQTHVIVIGESTSSWHMQLYGYGRQTNPLLNKRAGLLAFNDIITPHVHTLLALEKILTMACNSDPKPAVNGSVVQLANQAGYKTFWVSNQQPVGLHESISTIIGSAADEKKYLSTNGYQYTVYDEALFKPFQEALSDPAERKIIFVHLIGTHARYYKRYPKEFSVFQGQDYPSKFKSEDASREINEYDNAVLYNDMIIDSMIQFLDARAEKRSLLYLSDHGDEVYDTMEMAGHNEYWATSPMYQVPFLVWSPSSSINPSWQDRPYLLDDFIHSFAELTNIRFLEWDPSKSVFNPEFQVKQRFVNDGEDFDLRPKTGLGD</sequence>
<dbReference type="GO" id="GO:0016776">
    <property type="term" value="F:phosphotransferase activity, phosphate group as acceptor"/>
    <property type="evidence" value="ECO:0007669"/>
    <property type="project" value="TreeGrafter"/>
</dbReference>
<evidence type="ECO:0000256" key="3">
    <source>
        <dbReference type="ARBA" id="ARBA00022679"/>
    </source>
</evidence>
<evidence type="ECO:0000259" key="8">
    <source>
        <dbReference type="Pfam" id="PF00884"/>
    </source>
</evidence>
<feature type="transmembrane region" description="Helical" evidence="7">
    <location>
        <begin position="44"/>
        <end position="63"/>
    </location>
</feature>
<dbReference type="EMBL" id="MQUB01000001">
    <property type="protein sequence ID" value="PQB05460.1"/>
    <property type="molecule type" value="Genomic_DNA"/>
</dbReference>
<dbReference type="Gene3D" id="3.40.720.10">
    <property type="entry name" value="Alkaline Phosphatase, subunit A"/>
    <property type="match status" value="1"/>
</dbReference>
<comment type="caution">
    <text evidence="9">The sequence shown here is derived from an EMBL/GenBank/DDBJ whole genome shotgun (WGS) entry which is preliminary data.</text>
</comment>
<dbReference type="CDD" id="cd16017">
    <property type="entry name" value="LptA"/>
    <property type="match status" value="1"/>
</dbReference>
<feature type="transmembrane region" description="Helical" evidence="7">
    <location>
        <begin position="12"/>
        <end position="38"/>
    </location>
</feature>